<evidence type="ECO:0000256" key="3">
    <source>
        <dbReference type="ARBA" id="ARBA00023315"/>
    </source>
</evidence>
<dbReference type="Proteomes" id="UP001327560">
    <property type="component" value="Chromosome 5"/>
</dbReference>
<dbReference type="GO" id="GO:0016747">
    <property type="term" value="F:acyltransferase activity, transferring groups other than amino-acyl groups"/>
    <property type="evidence" value="ECO:0007669"/>
    <property type="project" value="TreeGrafter"/>
</dbReference>
<dbReference type="EMBL" id="CP136894">
    <property type="protein sequence ID" value="WOL09016.1"/>
    <property type="molecule type" value="Genomic_DNA"/>
</dbReference>
<dbReference type="Gene3D" id="3.30.559.10">
    <property type="entry name" value="Chloramphenicol acetyltransferase-like domain"/>
    <property type="match status" value="2"/>
</dbReference>
<comment type="similarity">
    <text evidence="1">Belongs to the plant acyltransferase family.</text>
</comment>
<keyword evidence="2" id="KW-0808">Transferase</keyword>
<protein>
    <recommendedName>
        <fullName evidence="6">Omega-hydroxypalmitate O-feruloyl transferase</fullName>
    </recommendedName>
</protein>
<evidence type="ECO:0008006" key="6">
    <source>
        <dbReference type="Google" id="ProtNLM"/>
    </source>
</evidence>
<dbReference type="PANTHER" id="PTHR31642">
    <property type="entry name" value="TRICHOTHECENE 3-O-ACETYLTRANSFERASE"/>
    <property type="match status" value="1"/>
</dbReference>
<keyword evidence="5" id="KW-1185">Reference proteome</keyword>
<sequence length="440" mass="49303">MAESIEIPDCHYPKEPILVSPITPTPTHTLYLSNLDDQKFLRFTSKYLYVFRKSIAVETLAASLSRVLVEYYPLAGRVRAGAGNDGEKLEVDCNGEGALLVEAHVDLTADRFLQGGRKPNRSWRKLLYRVEEQSFVDTPPLVIQVTRLSCGGMILCTAINHCVCDAIAAAQFLQAWGLFTSKPDAHLPMNAFHDRSILKPREPLRIEFSHPEFSSPPPQENLSDFILSQPLAPVSVTFTGAQVLRLKKQCEPSVKCTSFEVLAWHIWRSWIKALEPPPSLRTKLLFSMSVRKKLEPELPNGYFGNGFIMACAETSVEELISSNSNCAIFKSLQEAKNRVDDGYVRSMIDLLEERRVKPDMSSTLVISPLTKVGFEELDFGEGKPLHMGYLVSEIYCLLLPVVGDLNAFTMLMSVPQGIAERFHQYCTEDLDDAKNVDAEN</sequence>
<dbReference type="InterPro" id="IPR023213">
    <property type="entry name" value="CAT-like_dom_sf"/>
</dbReference>
<evidence type="ECO:0000313" key="4">
    <source>
        <dbReference type="EMBL" id="WOL09016.1"/>
    </source>
</evidence>
<evidence type="ECO:0000256" key="1">
    <source>
        <dbReference type="ARBA" id="ARBA00009861"/>
    </source>
</evidence>
<evidence type="ECO:0000313" key="5">
    <source>
        <dbReference type="Proteomes" id="UP001327560"/>
    </source>
</evidence>
<organism evidence="4 5">
    <name type="scientific">Canna indica</name>
    <name type="common">Indian-shot</name>
    <dbReference type="NCBI Taxonomy" id="4628"/>
    <lineage>
        <taxon>Eukaryota</taxon>
        <taxon>Viridiplantae</taxon>
        <taxon>Streptophyta</taxon>
        <taxon>Embryophyta</taxon>
        <taxon>Tracheophyta</taxon>
        <taxon>Spermatophyta</taxon>
        <taxon>Magnoliopsida</taxon>
        <taxon>Liliopsida</taxon>
        <taxon>Zingiberales</taxon>
        <taxon>Cannaceae</taxon>
        <taxon>Canna</taxon>
    </lineage>
</organism>
<keyword evidence="3" id="KW-0012">Acyltransferase</keyword>
<proteinExistence type="inferred from homology"/>
<dbReference type="AlphaFoldDB" id="A0AAQ3QGX0"/>
<accession>A0AAQ3QGX0</accession>
<gene>
    <name evidence="4" type="ORF">Cni_G17769</name>
</gene>
<dbReference type="Pfam" id="PF02458">
    <property type="entry name" value="Transferase"/>
    <property type="match status" value="1"/>
</dbReference>
<dbReference type="PANTHER" id="PTHR31642:SF5">
    <property type="entry name" value="OS01G0104900 PROTEIN"/>
    <property type="match status" value="1"/>
</dbReference>
<reference evidence="4 5" key="1">
    <citation type="submission" date="2023-10" db="EMBL/GenBank/DDBJ databases">
        <title>Chromosome-scale genome assembly provides insights into flower coloration mechanisms of Canna indica.</title>
        <authorList>
            <person name="Li C."/>
        </authorList>
    </citation>
    <scope>NUCLEOTIDE SEQUENCE [LARGE SCALE GENOMIC DNA]</scope>
    <source>
        <tissue evidence="4">Flower</tissue>
    </source>
</reference>
<dbReference type="InterPro" id="IPR050317">
    <property type="entry name" value="Plant_Fungal_Acyltransferase"/>
</dbReference>
<evidence type="ECO:0000256" key="2">
    <source>
        <dbReference type="ARBA" id="ARBA00022679"/>
    </source>
</evidence>
<name>A0AAQ3QGX0_9LILI</name>